<evidence type="ECO:0008006" key="4">
    <source>
        <dbReference type="Google" id="ProtNLM"/>
    </source>
</evidence>
<sequence length="97" mass="11243">MRQNPLVNMTLEIANNKVELLKNFLVNIRLEIKPTSSMSMYSDCQLGIVIAKNKTYNQKNRHIQLRHNVIKKLSNSSGKNHEENDIGNIKEKPRENI</sequence>
<protein>
    <recommendedName>
        <fullName evidence="4">Copia protein</fullName>
    </recommendedName>
</protein>
<accession>A0A371HAC3</accession>
<evidence type="ECO:0000313" key="2">
    <source>
        <dbReference type="EMBL" id="RDX99747.1"/>
    </source>
</evidence>
<comment type="caution">
    <text evidence="2">The sequence shown here is derived from an EMBL/GenBank/DDBJ whole genome shotgun (WGS) entry which is preliminary data.</text>
</comment>
<reference evidence="2" key="1">
    <citation type="submission" date="2018-05" db="EMBL/GenBank/DDBJ databases">
        <title>Draft genome of Mucuna pruriens seed.</title>
        <authorList>
            <person name="Nnadi N.E."/>
            <person name="Vos R."/>
            <person name="Hasami M.H."/>
            <person name="Devisetty U.K."/>
            <person name="Aguiy J.C."/>
        </authorList>
    </citation>
    <scope>NUCLEOTIDE SEQUENCE [LARGE SCALE GENOMIC DNA]</scope>
    <source>
        <strain evidence="2">JCA_2017</strain>
    </source>
</reference>
<dbReference type="EMBL" id="QJKJ01003147">
    <property type="protein sequence ID" value="RDX99747.1"/>
    <property type="molecule type" value="Genomic_DNA"/>
</dbReference>
<gene>
    <name evidence="2" type="ORF">CR513_17164</name>
</gene>
<dbReference type="Proteomes" id="UP000257109">
    <property type="component" value="Unassembled WGS sequence"/>
</dbReference>
<proteinExistence type="predicted"/>
<name>A0A371HAC3_MUCPR</name>
<dbReference type="AlphaFoldDB" id="A0A371HAC3"/>
<feature type="non-terminal residue" evidence="2">
    <location>
        <position position="1"/>
    </location>
</feature>
<feature type="region of interest" description="Disordered" evidence="1">
    <location>
        <begin position="72"/>
        <end position="97"/>
    </location>
</feature>
<evidence type="ECO:0000313" key="3">
    <source>
        <dbReference type="Proteomes" id="UP000257109"/>
    </source>
</evidence>
<feature type="compositionally biased region" description="Basic and acidic residues" evidence="1">
    <location>
        <begin position="79"/>
        <end position="97"/>
    </location>
</feature>
<keyword evidence="3" id="KW-1185">Reference proteome</keyword>
<evidence type="ECO:0000256" key="1">
    <source>
        <dbReference type="SAM" id="MobiDB-lite"/>
    </source>
</evidence>
<organism evidence="2 3">
    <name type="scientific">Mucuna pruriens</name>
    <name type="common">Velvet bean</name>
    <name type="synonym">Dolichos pruriens</name>
    <dbReference type="NCBI Taxonomy" id="157652"/>
    <lineage>
        <taxon>Eukaryota</taxon>
        <taxon>Viridiplantae</taxon>
        <taxon>Streptophyta</taxon>
        <taxon>Embryophyta</taxon>
        <taxon>Tracheophyta</taxon>
        <taxon>Spermatophyta</taxon>
        <taxon>Magnoliopsida</taxon>
        <taxon>eudicotyledons</taxon>
        <taxon>Gunneridae</taxon>
        <taxon>Pentapetalae</taxon>
        <taxon>rosids</taxon>
        <taxon>fabids</taxon>
        <taxon>Fabales</taxon>
        <taxon>Fabaceae</taxon>
        <taxon>Papilionoideae</taxon>
        <taxon>50 kb inversion clade</taxon>
        <taxon>NPAAA clade</taxon>
        <taxon>indigoferoid/millettioid clade</taxon>
        <taxon>Phaseoleae</taxon>
        <taxon>Mucuna</taxon>
    </lineage>
</organism>